<dbReference type="RefSeq" id="WP_182546719.1">
    <property type="nucleotide sequence ID" value="NZ_JACGWZ010000008.1"/>
</dbReference>
<feature type="region of interest" description="Disordered" evidence="1">
    <location>
        <begin position="112"/>
        <end position="132"/>
    </location>
</feature>
<comment type="caution">
    <text evidence="2">The sequence shown here is derived from an EMBL/GenBank/DDBJ whole genome shotgun (WGS) entry which is preliminary data.</text>
</comment>
<protein>
    <submittedName>
        <fullName evidence="2">Uncharacterized protein</fullName>
    </submittedName>
</protein>
<keyword evidence="3" id="KW-1185">Reference proteome</keyword>
<evidence type="ECO:0000313" key="2">
    <source>
        <dbReference type="EMBL" id="MBA8827562.1"/>
    </source>
</evidence>
<organism evidence="2 3">
    <name type="scientific">Halosaccharopolyspora lacisalsi</name>
    <dbReference type="NCBI Taxonomy" id="1000566"/>
    <lineage>
        <taxon>Bacteria</taxon>
        <taxon>Bacillati</taxon>
        <taxon>Actinomycetota</taxon>
        <taxon>Actinomycetes</taxon>
        <taxon>Pseudonocardiales</taxon>
        <taxon>Pseudonocardiaceae</taxon>
        <taxon>Halosaccharopolyspora</taxon>
    </lineage>
</organism>
<evidence type="ECO:0000256" key="1">
    <source>
        <dbReference type="SAM" id="MobiDB-lite"/>
    </source>
</evidence>
<accession>A0A839E041</accession>
<name>A0A839E041_9PSEU</name>
<dbReference type="AlphaFoldDB" id="A0A839E041"/>
<dbReference type="EMBL" id="JACGWZ010000008">
    <property type="protein sequence ID" value="MBA8827562.1"/>
    <property type="molecule type" value="Genomic_DNA"/>
</dbReference>
<feature type="region of interest" description="Disordered" evidence="1">
    <location>
        <begin position="62"/>
        <end position="100"/>
    </location>
</feature>
<gene>
    <name evidence="2" type="ORF">FHX42_004958</name>
</gene>
<dbReference type="Proteomes" id="UP000569329">
    <property type="component" value="Unassembled WGS sequence"/>
</dbReference>
<evidence type="ECO:0000313" key="3">
    <source>
        <dbReference type="Proteomes" id="UP000569329"/>
    </source>
</evidence>
<proteinExistence type="predicted"/>
<reference evidence="2 3" key="1">
    <citation type="submission" date="2020-07" db="EMBL/GenBank/DDBJ databases">
        <title>Sequencing the genomes of 1000 actinobacteria strains.</title>
        <authorList>
            <person name="Klenk H.-P."/>
        </authorList>
    </citation>
    <scope>NUCLEOTIDE SEQUENCE [LARGE SCALE GENOMIC DNA]</scope>
    <source>
        <strain evidence="2 3">DSM 45975</strain>
    </source>
</reference>
<sequence>MTAHELGVWLPLGALLAAPFLLLVPVRGGNGQHAHAGPGTLTVNQLQNAAIPQGERTVWALTPPKRSVHSETEPDDEDIAWPPEPEHEWDEPDPTPLERNLHQLLHPPAEEPYVGRHRLNEPGETYPPPPRLAGLRIALAPALTGAGVGPSAAA</sequence>